<dbReference type="InterPro" id="IPR036736">
    <property type="entry name" value="ACP-like_sf"/>
</dbReference>
<accession>A0ABQ3ZGV7</accession>
<comment type="caution">
    <text evidence="2">The sequence shown here is derived from an EMBL/GenBank/DDBJ whole genome shotgun (WGS) entry which is preliminary data.</text>
</comment>
<reference evidence="2 3" key="1">
    <citation type="submission" date="2021-01" db="EMBL/GenBank/DDBJ databases">
        <title>Whole genome shotgun sequence of Actinoplanes humidus NBRC 14915.</title>
        <authorList>
            <person name="Komaki H."/>
            <person name="Tamura T."/>
        </authorList>
    </citation>
    <scope>NUCLEOTIDE SEQUENCE [LARGE SCALE GENOMIC DNA]</scope>
    <source>
        <strain evidence="2 3">NBRC 14915</strain>
    </source>
</reference>
<organism evidence="2 3">
    <name type="scientific">Winogradskya humida</name>
    <dbReference type="NCBI Taxonomy" id="113566"/>
    <lineage>
        <taxon>Bacteria</taxon>
        <taxon>Bacillati</taxon>
        <taxon>Actinomycetota</taxon>
        <taxon>Actinomycetes</taxon>
        <taxon>Micromonosporales</taxon>
        <taxon>Micromonosporaceae</taxon>
        <taxon>Winogradskya</taxon>
    </lineage>
</organism>
<dbReference type="Pfam" id="PF00550">
    <property type="entry name" value="PP-binding"/>
    <property type="match status" value="1"/>
</dbReference>
<evidence type="ECO:0000259" key="1">
    <source>
        <dbReference type="PROSITE" id="PS50075"/>
    </source>
</evidence>
<dbReference type="PROSITE" id="PS50075">
    <property type="entry name" value="CARRIER"/>
    <property type="match status" value="1"/>
</dbReference>
<dbReference type="SUPFAM" id="SSF47336">
    <property type="entry name" value="ACP-like"/>
    <property type="match status" value="1"/>
</dbReference>
<gene>
    <name evidence="2" type="ORF">Ahu01nite_009120</name>
</gene>
<sequence length="86" mass="9157">MTTSAVATATTVAEILAGVLDEPAAALREQPILAAHDWDSITSLEALAHLEAHFDMSLDLTAFNAARTVDDLTALVHEHRNHPTGD</sequence>
<name>A0ABQ3ZGV7_9ACTN</name>
<keyword evidence="3" id="KW-1185">Reference proteome</keyword>
<evidence type="ECO:0000313" key="3">
    <source>
        <dbReference type="Proteomes" id="UP000603200"/>
    </source>
</evidence>
<dbReference type="RefSeq" id="WP_203835089.1">
    <property type="nucleotide sequence ID" value="NZ_BAAATV010000001.1"/>
</dbReference>
<proteinExistence type="predicted"/>
<protein>
    <recommendedName>
        <fullName evidence="1">Carrier domain-containing protein</fullName>
    </recommendedName>
</protein>
<dbReference type="InterPro" id="IPR009081">
    <property type="entry name" value="PP-bd_ACP"/>
</dbReference>
<feature type="domain" description="Carrier" evidence="1">
    <location>
        <begin position="3"/>
        <end position="80"/>
    </location>
</feature>
<dbReference type="EMBL" id="BOMN01000012">
    <property type="protein sequence ID" value="GIE17810.1"/>
    <property type="molecule type" value="Genomic_DNA"/>
</dbReference>
<dbReference type="Gene3D" id="1.10.1200.10">
    <property type="entry name" value="ACP-like"/>
    <property type="match status" value="1"/>
</dbReference>
<dbReference type="Proteomes" id="UP000603200">
    <property type="component" value="Unassembled WGS sequence"/>
</dbReference>
<evidence type="ECO:0000313" key="2">
    <source>
        <dbReference type="EMBL" id="GIE17810.1"/>
    </source>
</evidence>